<evidence type="ECO:0000256" key="7">
    <source>
        <dbReference type="ARBA" id="ARBA00048574"/>
    </source>
</evidence>
<keyword evidence="5" id="KW-0238">DNA-binding</keyword>
<gene>
    <name evidence="9" type="ORF">LY60_01597</name>
</gene>
<protein>
    <recommendedName>
        <fullName evidence="1">citrate lyase holo-[acyl-carrier protein] synthase</fullName>
        <ecNumber evidence="1">2.7.7.61</ecNumber>
    </recommendedName>
</protein>
<dbReference type="Gene3D" id="1.10.10.10">
    <property type="entry name" value="Winged helix-like DNA-binding domain superfamily/Winged helix DNA-binding domain"/>
    <property type="match status" value="1"/>
</dbReference>
<dbReference type="InterPro" id="IPR036390">
    <property type="entry name" value="WH_DNA-bd_sf"/>
</dbReference>
<sequence length="399" mass="46379">MKDINSNMKTLMEILESRELRAKKQIELLTRYPYTLISFTLNTPGPIKSSGLYTNIHKAGIQHLMKVLQDMDVNIVHMETIEKNTGREGFISVDLDPYQAKKIAAEIEDTHDLGRIFDIDVFDQLHNQLNRASIQLKPRKCLLCDEEALVCMKMKTHTYEELIEKVEEIGNSYFSPTSKEKKENFKSKISMSERVYQRIKSDILENKLKPGEKLVEENLANEFNVSRTPVREALKQLDQDGLITYYPRRGSVVSQISMKDAQELYEIREVLEGLAIRRICMEINSHNIKILETIITNMDKAIESNDYSTMEKLHRDWTEATLEMTNNELLKSYLLSVTKNLGRLRKISLYRPVQSIDAYKETKDIYNAIANNDPDESERLAKLHVKNARKRFEKNLLEL</sequence>
<dbReference type="Pfam" id="PF03802">
    <property type="entry name" value="CitX"/>
    <property type="match status" value="1"/>
</dbReference>
<keyword evidence="6" id="KW-0804">Transcription</keyword>
<organism evidence="9 10">
    <name type="scientific">Sedimentibacter saalensis</name>
    <dbReference type="NCBI Taxonomy" id="130788"/>
    <lineage>
        <taxon>Bacteria</taxon>
        <taxon>Bacillati</taxon>
        <taxon>Bacillota</taxon>
        <taxon>Tissierellia</taxon>
        <taxon>Sedimentibacter</taxon>
    </lineage>
</organism>
<evidence type="ECO:0000256" key="1">
    <source>
        <dbReference type="ARBA" id="ARBA00012524"/>
    </source>
</evidence>
<proteinExistence type="predicted"/>
<dbReference type="GO" id="GO:0050519">
    <property type="term" value="F:holo-citrate lyase synthase activity"/>
    <property type="evidence" value="ECO:0007669"/>
    <property type="project" value="UniProtKB-EC"/>
</dbReference>
<dbReference type="PANTHER" id="PTHR43537">
    <property type="entry name" value="TRANSCRIPTIONAL REGULATOR, GNTR FAMILY"/>
    <property type="match status" value="1"/>
</dbReference>
<evidence type="ECO:0000256" key="6">
    <source>
        <dbReference type="ARBA" id="ARBA00023163"/>
    </source>
</evidence>
<dbReference type="Gene3D" id="1.20.120.530">
    <property type="entry name" value="GntR ligand-binding domain-like"/>
    <property type="match status" value="1"/>
</dbReference>
<dbReference type="InterPro" id="IPR011711">
    <property type="entry name" value="GntR_C"/>
</dbReference>
<keyword evidence="3" id="KW-0548">Nucleotidyltransferase</keyword>
<accession>A0A562JB33</accession>
<dbReference type="InterPro" id="IPR008920">
    <property type="entry name" value="TF_FadR/GntR_C"/>
</dbReference>
<dbReference type="Proteomes" id="UP000315343">
    <property type="component" value="Unassembled WGS sequence"/>
</dbReference>
<name>A0A562JB33_9FIRM</name>
<dbReference type="Pfam" id="PF07729">
    <property type="entry name" value="FCD"/>
    <property type="match status" value="1"/>
</dbReference>
<dbReference type="GO" id="GO:0003700">
    <property type="term" value="F:DNA-binding transcription factor activity"/>
    <property type="evidence" value="ECO:0007669"/>
    <property type="project" value="InterPro"/>
</dbReference>
<dbReference type="Pfam" id="PF00392">
    <property type="entry name" value="GntR"/>
    <property type="match status" value="1"/>
</dbReference>
<dbReference type="GO" id="GO:0051191">
    <property type="term" value="P:prosthetic group biosynthetic process"/>
    <property type="evidence" value="ECO:0007669"/>
    <property type="project" value="InterPro"/>
</dbReference>
<dbReference type="SUPFAM" id="SSF46785">
    <property type="entry name" value="Winged helix' DNA-binding domain"/>
    <property type="match status" value="1"/>
</dbReference>
<keyword evidence="2" id="KW-0808">Transferase</keyword>
<keyword evidence="4" id="KW-0805">Transcription regulation</keyword>
<dbReference type="EMBL" id="VLKH01000004">
    <property type="protein sequence ID" value="TWH80337.1"/>
    <property type="molecule type" value="Genomic_DNA"/>
</dbReference>
<reference evidence="9 10" key="1">
    <citation type="submission" date="2019-07" db="EMBL/GenBank/DDBJ databases">
        <title>Genomic Encyclopedia of Type Strains, Phase I: the one thousand microbial genomes (KMG-I) project.</title>
        <authorList>
            <person name="Kyrpides N."/>
        </authorList>
    </citation>
    <scope>NUCLEOTIDE SEQUENCE [LARGE SCALE GENOMIC DNA]</scope>
    <source>
        <strain evidence="9 10">DSM 13558</strain>
    </source>
</reference>
<feature type="domain" description="HTH gntR-type" evidence="8">
    <location>
        <begin position="189"/>
        <end position="256"/>
    </location>
</feature>
<dbReference type="SMART" id="SM00895">
    <property type="entry name" value="FCD"/>
    <property type="match status" value="1"/>
</dbReference>
<dbReference type="SUPFAM" id="SSF48008">
    <property type="entry name" value="GntR ligand-binding domain-like"/>
    <property type="match status" value="1"/>
</dbReference>
<dbReference type="AlphaFoldDB" id="A0A562JB33"/>
<dbReference type="PRINTS" id="PR00035">
    <property type="entry name" value="HTHGNTR"/>
</dbReference>
<dbReference type="NCBIfam" id="TIGR03124">
    <property type="entry name" value="citrate_citX"/>
    <property type="match status" value="1"/>
</dbReference>
<dbReference type="GO" id="GO:0003677">
    <property type="term" value="F:DNA binding"/>
    <property type="evidence" value="ECO:0007669"/>
    <property type="project" value="UniProtKB-KW"/>
</dbReference>
<keyword evidence="10" id="KW-1185">Reference proteome</keyword>
<evidence type="ECO:0000256" key="4">
    <source>
        <dbReference type="ARBA" id="ARBA00023015"/>
    </source>
</evidence>
<dbReference type="RefSeq" id="WP_145082135.1">
    <property type="nucleotide sequence ID" value="NZ_DAMBUX010000001.1"/>
</dbReference>
<dbReference type="SMART" id="SM00345">
    <property type="entry name" value="HTH_GNTR"/>
    <property type="match status" value="1"/>
</dbReference>
<dbReference type="OrthoDB" id="9781630at2"/>
<comment type="caution">
    <text evidence="9">The sequence shown here is derived from an EMBL/GenBank/DDBJ whole genome shotgun (WGS) entry which is preliminary data.</text>
</comment>
<evidence type="ECO:0000256" key="2">
    <source>
        <dbReference type="ARBA" id="ARBA00022679"/>
    </source>
</evidence>
<evidence type="ECO:0000256" key="3">
    <source>
        <dbReference type="ARBA" id="ARBA00022695"/>
    </source>
</evidence>
<evidence type="ECO:0000256" key="5">
    <source>
        <dbReference type="ARBA" id="ARBA00023125"/>
    </source>
</evidence>
<dbReference type="InterPro" id="IPR000524">
    <property type="entry name" value="Tscrpt_reg_HTH_GntR"/>
</dbReference>
<dbReference type="InterPro" id="IPR036388">
    <property type="entry name" value="WH-like_DNA-bd_sf"/>
</dbReference>
<comment type="catalytic activity">
    <reaction evidence="7">
        <text>apo-[citrate lyase ACP] + 2'-(5''-triphospho-alpha-D-ribosyl)-3'-dephospho-CoA = holo-[citrate lyase ACP] + diphosphate</text>
        <dbReference type="Rhea" id="RHEA:16333"/>
        <dbReference type="Rhea" id="RHEA-COMP:10157"/>
        <dbReference type="Rhea" id="RHEA-COMP:10158"/>
        <dbReference type="ChEBI" id="CHEBI:29999"/>
        <dbReference type="ChEBI" id="CHEBI:33019"/>
        <dbReference type="ChEBI" id="CHEBI:61378"/>
        <dbReference type="ChEBI" id="CHEBI:82683"/>
        <dbReference type="EC" id="2.7.7.61"/>
    </reaction>
</comment>
<evidence type="ECO:0000313" key="9">
    <source>
        <dbReference type="EMBL" id="TWH80337.1"/>
    </source>
</evidence>
<evidence type="ECO:0000313" key="10">
    <source>
        <dbReference type="Proteomes" id="UP000315343"/>
    </source>
</evidence>
<evidence type="ECO:0000259" key="8">
    <source>
        <dbReference type="PROSITE" id="PS50949"/>
    </source>
</evidence>
<dbReference type="InterPro" id="IPR005551">
    <property type="entry name" value="CitX"/>
</dbReference>
<dbReference type="CDD" id="cd07377">
    <property type="entry name" value="WHTH_GntR"/>
    <property type="match status" value="1"/>
</dbReference>
<dbReference type="PROSITE" id="PS50949">
    <property type="entry name" value="HTH_GNTR"/>
    <property type="match status" value="1"/>
</dbReference>
<dbReference type="EC" id="2.7.7.61" evidence="1"/>
<dbReference type="PANTHER" id="PTHR43537:SF24">
    <property type="entry name" value="GLUCONATE OPERON TRANSCRIPTIONAL REPRESSOR"/>
    <property type="match status" value="1"/>
</dbReference>